<dbReference type="AlphaFoldDB" id="A0A8H2VTH6"/>
<comment type="caution">
    <text evidence="1">The sequence shown here is derived from an EMBL/GenBank/DDBJ whole genome shotgun (WGS) entry which is preliminary data.</text>
</comment>
<evidence type="ECO:0000313" key="2">
    <source>
        <dbReference type="Proteomes" id="UP000624404"/>
    </source>
</evidence>
<dbReference type="EMBL" id="CAJHIA010000012">
    <property type="protein sequence ID" value="CAD6444463.1"/>
    <property type="molecule type" value="Genomic_DNA"/>
</dbReference>
<proteinExistence type="predicted"/>
<reference evidence="1" key="1">
    <citation type="submission" date="2020-10" db="EMBL/GenBank/DDBJ databases">
        <authorList>
            <person name="Kusch S."/>
        </authorList>
    </citation>
    <scope>NUCLEOTIDE SEQUENCE</scope>
    <source>
        <strain evidence="1">SwB9</strain>
    </source>
</reference>
<keyword evidence="2" id="KW-1185">Reference proteome</keyword>
<accession>A0A8H2VTH6</accession>
<dbReference type="Proteomes" id="UP000624404">
    <property type="component" value="Unassembled WGS sequence"/>
</dbReference>
<gene>
    <name evidence="1" type="ORF">SCLTRI_LOCUS4255</name>
</gene>
<sequence>MSLRVDDVEKPVMTDVVVFESLQVEASLVDRPESGEIVLNSRPGLDYVDTSAYCFHDWCYSIFSWRTKHKSAEFLYKLATSLKISSAWENPAGSNDPLYPQINYATLLSTVEDISARIQPQFLSRLPPELRYRIWNYVGSKAAYSAFMLVTGETTRLAQQISQPSVQDLIIEPDCYIEAGSIDIYGTGYIRDLTKKKEIWQRDQNLTNSHRN</sequence>
<dbReference type="OrthoDB" id="3520695at2759"/>
<evidence type="ECO:0000313" key="1">
    <source>
        <dbReference type="EMBL" id="CAD6444463.1"/>
    </source>
</evidence>
<name>A0A8H2VTH6_9HELO</name>
<organism evidence="1 2">
    <name type="scientific">Sclerotinia trifoliorum</name>
    <dbReference type="NCBI Taxonomy" id="28548"/>
    <lineage>
        <taxon>Eukaryota</taxon>
        <taxon>Fungi</taxon>
        <taxon>Dikarya</taxon>
        <taxon>Ascomycota</taxon>
        <taxon>Pezizomycotina</taxon>
        <taxon>Leotiomycetes</taxon>
        <taxon>Helotiales</taxon>
        <taxon>Sclerotiniaceae</taxon>
        <taxon>Sclerotinia</taxon>
    </lineage>
</organism>
<protein>
    <submittedName>
        <fullName evidence="1">8cb59fe5-0eb8-4ac9-b0a2-3efd34542900</fullName>
    </submittedName>
</protein>